<dbReference type="UniPathway" id="UPA00035">
    <property type="reaction ID" value="UER00042"/>
</dbReference>
<dbReference type="InterPro" id="IPR044643">
    <property type="entry name" value="TrpF_fam"/>
</dbReference>
<gene>
    <name evidence="8" type="primary">trpF</name>
    <name evidence="10" type="ORF">SAMN04488691_1114</name>
</gene>
<keyword evidence="6 8" id="KW-0057">Aromatic amino acid biosynthesis</keyword>
<keyword evidence="7 8" id="KW-0413">Isomerase</keyword>
<dbReference type="EC" id="5.3.1.24" evidence="8"/>
<organism evidence="10 11">
    <name type="scientific">Haloferax larsenii</name>
    <dbReference type="NCBI Taxonomy" id="302484"/>
    <lineage>
        <taxon>Archaea</taxon>
        <taxon>Methanobacteriati</taxon>
        <taxon>Methanobacteriota</taxon>
        <taxon>Stenosarchaea group</taxon>
        <taxon>Halobacteria</taxon>
        <taxon>Halobacteriales</taxon>
        <taxon>Haloferacaceae</taxon>
        <taxon>Haloferax</taxon>
    </lineage>
</organism>
<evidence type="ECO:0000313" key="10">
    <source>
        <dbReference type="EMBL" id="SEL90181.1"/>
    </source>
</evidence>
<feature type="domain" description="N-(5'phosphoribosyl) anthranilate isomerase (PRAI)" evidence="9">
    <location>
        <begin position="4"/>
        <end position="204"/>
    </location>
</feature>
<dbReference type="OrthoDB" id="27513at2157"/>
<dbReference type="Gene3D" id="3.20.20.70">
    <property type="entry name" value="Aldolase class I"/>
    <property type="match status" value="1"/>
</dbReference>
<evidence type="ECO:0000256" key="6">
    <source>
        <dbReference type="ARBA" id="ARBA00023141"/>
    </source>
</evidence>
<dbReference type="InterPro" id="IPR013785">
    <property type="entry name" value="Aldolase_TIM"/>
</dbReference>
<evidence type="ECO:0000256" key="4">
    <source>
        <dbReference type="ARBA" id="ARBA00022605"/>
    </source>
</evidence>
<evidence type="ECO:0000256" key="5">
    <source>
        <dbReference type="ARBA" id="ARBA00022822"/>
    </source>
</evidence>
<keyword evidence="4 8" id="KW-0028">Amino-acid biosynthesis</keyword>
<dbReference type="InterPro" id="IPR001240">
    <property type="entry name" value="PRAI_dom"/>
</dbReference>
<evidence type="ECO:0000256" key="2">
    <source>
        <dbReference type="ARBA" id="ARBA00004664"/>
    </source>
</evidence>
<dbReference type="PANTHER" id="PTHR42894">
    <property type="entry name" value="N-(5'-PHOSPHORIBOSYL)ANTHRANILATE ISOMERASE"/>
    <property type="match status" value="1"/>
</dbReference>
<proteinExistence type="inferred from homology"/>
<dbReference type="GO" id="GO:0000162">
    <property type="term" value="P:L-tryptophan biosynthetic process"/>
    <property type="evidence" value="ECO:0007669"/>
    <property type="project" value="UniProtKB-UniRule"/>
</dbReference>
<sequence length="215" mass="22410">MVRVKVCGVTRNADLEAVESAGADAVGVIADVSVDTPREVSVARARDLVASAPPFLTTTLVTMPESVTRARDLVREVRPDVLQLHADFSPEELASLREEGVRVVPVVEATDLERAQTVAQAADAILVDTPSESGGGGTGETHDWDASRTLVEAVDVPVVLAGGLTPANVAEAVQTVQPYGVDVASGVEASGGVKNHDAVRTFVAEATRQHREVSA</sequence>
<evidence type="ECO:0000259" key="9">
    <source>
        <dbReference type="Pfam" id="PF00697"/>
    </source>
</evidence>
<dbReference type="HAMAP" id="MF_00135">
    <property type="entry name" value="PRAI"/>
    <property type="match status" value="1"/>
</dbReference>
<name>A0A1H7TZK5_HALLR</name>
<dbReference type="PANTHER" id="PTHR42894:SF1">
    <property type="entry name" value="N-(5'-PHOSPHORIBOSYL)ANTHRANILATE ISOMERASE"/>
    <property type="match status" value="1"/>
</dbReference>
<dbReference type="Pfam" id="PF00697">
    <property type="entry name" value="PRAI"/>
    <property type="match status" value="1"/>
</dbReference>
<comment type="catalytic activity">
    <reaction evidence="1 8">
        <text>N-(5-phospho-beta-D-ribosyl)anthranilate = 1-(2-carboxyphenylamino)-1-deoxy-D-ribulose 5-phosphate</text>
        <dbReference type="Rhea" id="RHEA:21540"/>
        <dbReference type="ChEBI" id="CHEBI:18277"/>
        <dbReference type="ChEBI" id="CHEBI:58613"/>
        <dbReference type="EC" id="5.3.1.24"/>
    </reaction>
</comment>
<evidence type="ECO:0000256" key="1">
    <source>
        <dbReference type="ARBA" id="ARBA00001164"/>
    </source>
</evidence>
<comment type="pathway">
    <text evidence="2 8">Amino-acid biosynthesis; L-tryptophan biosynthesis; L-tryptophan from chorismate: step 3/5.</text>
</comment>
<dbReference type="GO" id="GO:0004640">
    <property type="term" value="F:phosphoribosylanthranilate isomerase activity"/>
    <property type="evidence" value="ECO:0007669"/>
    <property type="project" value="UniProtKB-UniRule"/>
</dbReference>
<evidence type="ECO:0000256" key="7">
    <source>
        <dbReference type="ARBA" id="ARBA00023235"/>
    </source>
</evidence>
<dbReference type="RefSeq" id="WP_074796208.1">
    <property type="nucleotide sequence ID" value="NZ_FOAD01000011.1"/>
</dbReference>
<dbReference type="EMBL" id="FOAD01000011">
    <property type="protein sequence ID" value="SEL90181.1"/>
    <property type="molecule type" value="Genomic_DNA"/>
</dbReference>
<dbReference type="SUPFAM" id="SSF51366">
    <property type="entry name" value="Ribulose-phoshate binding barrel"/>
    <property type="match status" value="1"/>
</dbReference>
<dbReference type="CDD" id="cd00405">
    <property type="entry name" value="PRAI"/>
    <property type="match status" value="1"/>
</dbReference>
<evidence type="ECO:0000256" key="3">
    <source>
        <dbReference type="ARBA" id="ARBA00007571"/>
    </source>
</evidence>
<keyword evidence="5 8" id="KW-0822">Tryptophan biosynthesis</keyword>
<evidence type="ECO:0000256" key="8">
    <source>
        <dbReference type="HAMAP-Rule" id="MF_00135"/>
    </source>
</evidence>
<accession>A0A1H7TZK5</accession>
<dbReference type="AlphaFoldDB" id="A0A1H7TZK5"/>
<dbReference type="InterPro" id="IPR011060">
    <property type="entry name" value="RibuloseP-bd_barrel"/>
</dbReference>
<evidence type="ECO:0000313" key="11">
    <source>
        <dbReference type="Proteomes" id="UP000183894"/>
    </source>
</evidence>
<protein>
    <recommendedName>
        <fullName evidence="8">N-(5'-phosphoribosyl)anthranilate isomerase</fullName>
        <shortName evidence="8">PRAI</shortName>
        <ecNumber evidence="8">5.3.1.24</ecNumber>
    </recommendedName>
</protein>
<reference evidence="10 11" key="1">
    <citation type="submission" date="2016-10" db="EMBL/GenBank/DDBJ databases">
        <authorList>
            <person name="de Groot N.N."/>
        </authorList>
    </citation>
    <scope>NUCLEOTIDE SEQUENCE [LARGE SCALE GENOMIC DNA]</scope>
    <source>
        <strain evidence="10 11">CDM_5</strain>
    </source>
</reference>
<dbReference type="Proteomes" id="UP000183894">
    <property type="component" value="Unassembled WGS sequence"/>
</dbReference>
<comment type="similarity">
    <text evidence="3 8">Belongs to the TrpF family.</text>
</comment>